<accession>A0A0E4C7Y6</accession>
<feature type="transmembrane region" description="Helical" evidence="1">
    <location>
        <begin position="61"/>
        <end position="78"/>
    </location>
</feature>
<proteinExistence type="predicted"/>
<dbReference type="OrthoDB" id="3636235at2"/>
<feature type="transmembrane region" description="Helical" evidence="1">
    <location>
        <begin position="90"/>
        <end position="107"/>
    </location>
</feature>
<dbReference type="AlphaFoldDB" id="A0A0E4C7Y6"/>
<evidence type="ECO:0000256" key="1">
    <source>
        <dbReference type="SAM" id="Phobius"/>
    </source>
</evidence>
<feature type="domain" description="LiaF transmembrane" evidence="3">
    <location>
        <begin position="9"/>
        <end position="111"/>
    </location>
</feature>
<feature type="transmembrane region" description="Helical" evidence="1">
    <location>
        <begin position="35"/>
        <end position="54"/>
    </location>
</feature>
<evidence type="ECO:0000313" key="5">
    <source>
        <dbReference type="Proteomes" id="UP000045545"/>
    </source>
</evidence>
<dbReference type="Pfam" id="PF22570">
    <property type="entry name" value="LiaF-TM"/>
    <property type="match status" value="1"/>
</dbReference>
<gene>
    <name evidence="4" type="ORF">717</name>
</gene>
<evidence type="ECO:0000259" key="3">
    <source>
        <dbReference type="Pfam" id="PF22570"/>
    </source>
</evidence>
<dbReference type="RefSeq" id="WP_046495869.1">
    <property type="nucleotide sequence ID" value="NZ_CGIH01000009.1"/>
</dbReference>
<dbReference type="InterPro" id="IPR024425">
    <property type="entry name" value="LiaF-like_C"/>
</dbReference>
<dbReference type="Pfam" id="PF09922">
    <property type="entry name" value="LiaF-like_C"/>
    <property type="match status" value="1"/>
</dbReference>
<dbReference type="PANTHER" id="PTHR40763">
    <property type="entry name" value="MEMBRANE PROTEIN-RELATED"/>
    <property type="match status" value="1"/>
</dbReference>
<dbReference type="EMBL" id="CGIH01000009">
    <property type="protein sequence ID" value="CFX17545.1"/>
    <property type="molecule type" value="Genomic_DNA"/>
</dbReference>
<feature type="domain" description="Cell wall-active antibiotics response LiaF-like C-terminal" evidence="2">
    <location>
        <begin position="121"/>
        <end position="231"/>
    </location>
</feature>
<feature type="transmembrane region" description="Helical" evidence="1">
    <location>
        <begin position="9"/>
        <end position="29"/>
    </location>
</feature>
<evidence type="ECO:0008006" key="6">
    <source>
        <dbReference type="Google" id="ProtNLM"/>
    </source>
</evidence>
<protein>
    <recommendedName>
        <fullName evidence="6">Cell wall-active antibiotics response LiaF-like C-terminal domain-containing protein</fullName>
    </recommendedName>
</protein>
<dbReference type="Proteomes" id="UP000045545">
    <property type="component" value="Unassembled WGS sequence"/>
</dbReference>
<dbReference type="PANTHER" id="PTHR40763:SF5">
    <property type="entry name" value="MEMBRANE PROTEIN"/>
    <property type="match status" value="1"/>
</dbReference>
<keyword evidence="5" id="KW-1185">Reference proteome</keyword>
<evidence type="ECO:0000313" key="4">
    <source>
        <dbReference type="EMBL" id="CFX17545.1"/>
    </source>
</evidence>
<evidence type="ECO:0000259" key="2">
    <source>
        <dbReference type="Pfam" id="PF09922"/>
    </source>
</evidence>
<keyword evidence="1" id="KW-0812">Transmembrane</keyword>
<organism evidence="4 5">
    <name type="scientific">Syntrophomonas zehnderi OL-4</name>
    <dbReference type="NCBI Taxonomy" id="690567"/>
    <lineage>
        <taxon>Bacteria</taxon>
        <taxon>Bacillati</taxon>
        <taxon>Bacillota</taxon>
        <taxon>Clostridia</taxon>
        <taxon>Eubacteriales</taxon>
        <taxon>Syntrophomonadaceae</taxon>
        <taxon>Syntrophomonas</taxon>
    </lineage>
</organism>
<keyword evidence="1" id="KW-1133">Transmembrane helix</keyword>
<reference evidence="4 5" key="1">
    <citation type="submission" date="2015-03" db="EMBL/GenBank/DDBJ databases">
        <authorList>
            <person name="Murphy D."/>
        </authorList>
    </citation>
    <scope>NUCLEOTIDE SEQUENCE [LARGE SCALE GENOMIC DNA]</scope>
    <source>
        <strain evidence="4 5">OL-4</strain>
    </source>
</reference>
<sequence>MRKLNGHHIVGILIILIGILALLNNFGLVNISLTYLLNLLWPLLLAIAGIGFIVNRRDLPSIVAGSLLIALGVIFFGRNAGFFEIDMQNFWQVFWPIIIILIGLSLLSKNQPNSTGQLAIMGAVEKNDADWELTSGKYVALMGGVELDISKAAFGEKEINLDLSAIMGGITVIVPEDVAITCQGTAVLGGIDLMGRGTGGIVGSATMQSGNLQSADKIIHFNCLCILGGIEFKR</sequence>
<keyword evidence="1" id="KW-0472">Membrane</keyword>
<name>A0A0E4C7Y6_9FIRM</name>
<dbReference type="InterPro" id="IPR054331">
    <property type="entry name" value="LiaF_TM"/>
</dbReference>
<dbReference type="STRING" id="690567.717"/>